<dbReference type="SUPFAM" id="SSF56194">
    <property type="entry name" value="Uridine diphospho-N-Acetylenolpyruvylglucosamine reductase, MurB, C-terminal domain"/>
    <property type="match status" value="1"/>
</dbReference>
<dbReference type="Gene3D" id="3.30.465.10">
    <property type="match status" value="1"/>
</dbReference>
<keyword evidence="7 17" id="KW-0132">Cell division</keyword>
<evidence type="ECO:0000256" key="8">
    <source>
        <dbReference type="ARBA" id="ARBA00022630"/>
    </source>
</evidence>
<dbReference type="Proteomes" id="UP000195787">
    <property type="component" value="Unassembled WGS sequence"/>
</dbReference>
<evidence type="ECO:0000256" key="7">
    <source>
        <dbReference type="ARBA" id="ARBA00022618"/>
    </source>
</evidence>
<keyword evidence="11 17" id="KW-0133">Cell shape</keyword>
<evidence type="ECO:0000259" key="18">
    <source>
        <dbReference type="PROSITE" id="PS51387"/>
    </source>
</evidence>
<dbReference type="UniPathway" id="UPA00219"/>
<evidence type="ECO:0000256" key="12">
    <source>
        <dbReference type="ARBA" id="ARBA00022984"/>
    </source>
</evidence>
<keyword evidence="12 17" id="KW-0573">Peptidoglycan synthesis</keyword>
<dbReference type="GO" id="GO:0051301">
    <property type="term" value="P:cell division"/>
    <property type="evidence" value="ECO:0007669"/>
    <property type="project" value="UniProtKB-KW"/>
</dbReference>
<keyword evidence="14 17" id="KW-0131">Cell cycle</keyword>
<proteinExistence type="inferred from homology"/>
<keyword evidence="13 17" id="KW-0560">Oxidoreductase</keyword>
<comment type="function">
    <text evidence="2 17">Cell wall formation.</text>
</comment>
<dbReference type="GO" id="GO:0005829">
    <property type="term" value="C:cytosol"/>
    <property type="evidence" value="ECO:0007669"/>
    <property type="project" value="TreeGrafter"/>
</dbReference>
<dbReference type="SUPFAM" id="SSF56176">
    <property type="entry name" value="FAD-binding/transporter-associated domain-like"/>
    <property type="match status" value="1"/>
</dbReference>
<comment type="catalytic activity">
    <reaction evidence="16 17">
        <text>UDP-N-acetyl-alpha-D-muramate + NADP(+) = UDP-N-acetyl-3-O-(1-carboxyvinyl)-alpha-D-glucosamine + NADPH + H(+)</text>
        <dbReference type="Rhea" id="RHEA:12248"/>
        <dbReference type="ChEBI" id="CHEBI:15378"/>
        <dbReference type="ChEBI" id="CHEBI:57783"/>
        <dbReference type="ChEBI" id="CHEBI:58349"/>
        <dbReference type="ChEBI" id="CHEBI:68483"/>
        <dbReference type="ChEBI" id="CHEBI:70757"/>
        <dbReference type="EC" id="1.3.1.98"/>
    </reaction>
</comment>
<dbReference type="OrthoDB" id="9804753at2"/>
<keyword evidence="20" id="KW-1185">Reference proteome</keyword>
<dbReference type="GO" id="GO:0008762">
    <property type="term" value="F:UDP-N-acetylmuramate dehydrogenase activity"/>
    <property type="evidence" value="ECO:0007669"/>
    <property type="project" value="UniProtKB-UniRule"/>
</dbReference>
<gene>
    <name evidence="17" type="primary">murB</name>
    <name evidence="19" type="ORF">CZ674_11965</name>
</gene>
<dbReference type="HAMAP" id="MF_00037">
    <property type="entry name" value="MurB"/>
    <property type="match status" value="1"/>
</dbReference>
<dbReference type="Pfam" id="PF01565">
    <property type="entry name" value="FAD_binding_4"/>
    <property type="match status" value="1"/>
</dbReference>
<dbReference type="PROSITE" id="PS51387">
    <property type="entry name" value="FAD_PCMH"/>
    <property type="match status" value="1"/>
</dbReference>
<feature type="active site" description="Proton donor" evidence="17">
    <location>
        <position position="237"/>
    </location>
</feature>
<dbReference type="GO" id="GO:0071949">
    <property type="term" value="F:FAD binding"/>
    <property type="evidence" value="ECO:0007669"/>
    <property type="project" value="InterPro"/>
</dbReference>
<dbReference type="AlphaFoldDB" id="A0A1R4GHN3"/>
<keyword evidence="9 17" id="KW-0274">FAD</keyword>
<dbReference type="GO" id="GO:0071555">
    <property type="term" value="P:cell wall organization"/>
    <property type="evidence" value="ECO:0007669"/>
    <property type="project" value="UniProtKB-KW"/>
</dbReference>
<evidence type="ECO:0000256" key="14">
    <source>
        <dbReference type="ARBA" id="ARBA00023306"/>
    </source>
</evidence>
<evidence type="ECO:0000256" key="17">
    <source>
        <dbReference type="HAMAP-Rule" id="MF_00037"/>
    </source>
</evidence>
<feature type="domain" description="FAD-binding PCMH-type" evidence="18">
    <location>
        <begin position="11"/>
        <end position="182"/>
    </location>
</feature>
<dbReference type="Gene3D" id="3.30.43.10">
    <property type="entry name" value="Uridine Diphospho-n-acetylenolpyruvylglucosamine Reductase, domain 2"/>
    <property type="match status" value="1"/>
</dbReference>
<dbReference type="InterPro" id="IPR036635">
    <property type="entry name" value="MurB_C_sf"/>
</dbReference>
<organism evidence="19 20">
    <name type="scientific">Agrococcus casei LMG 22410</name>
    <dbReference type="NCBI Taxonomy" id="1255656"/>
    <lineage>
        <taxon>Bacteria</taxon>
        <taxon>Bacillati</taxon>
        <taxon>Actinomycetota</taxon>
        <taxon>Actinomycetes</taxon>
        <taxon>Micrococcales</taxon>
        <taxon>Microbacteriaceae</taxon>
        <taxon>Agrococcus</taxon>
    </lineage>
</organism>
<accession>A0A1R4GHN3</accession>
<sequence>MRLSDLTTMRVGGEIADLVEAESAQQAAEAYERLVRTGAEFIVLGGGSNTVASDDPFAGTALLMRTRGFEVLDETDDAVTVRAQAGETWDDLVAMSVERGWSGIEAMSGIPGSVGAAPIQNIGAYGQEVAETLVAVEFLSAETLEVQRLEAADLELEYRNSAIKSGSLTGLVLSVELRLRKADGQSAPIRYGQLATSLGAETGDRRPLADVRRSVLELRASKGMVLSDDPDSVSAGSFFTNPIVSKAFTHSLPEDAPRFAAAPKTRADGGETEAFKLSAAWLIERAGIEKGFSLGTGRAAISSKHTLAITNTGGATGEEVAELARYVQIRVLSEFGVQLVNEPVLVGLEI</sequence>
<dbReference type="GeneID" id="303173923"/>
<dbReference type="EMBL" id="FUHU01000044">
    <property type="protein sequence ID" value="SJM67452.1"/>
    <property type="molecule type" value="Genomic_DNA"/>
</dbReference>
<evidence type="ECO:0000256" key="9">
    <source>
        <dbReference type="ARBA" id="ARBA00022827"/>
    </source>
</evidence>
<dbReference type="EC" id="1.3.1.98" evidence="17"/>
<comment type="pathway">
    <text evidence="4 17">Cell wall biogenesis; peptidoglycan biosynthesis.</text>
</comment>
<feature type="active site" evidence="17">
    <location>
        <position position="159"/>
    </location>
</feature>
<dbReference type="InterPro" id="IPR011601">
    <property type="entry name" value="MurB_C"/>
</dbReference>
<dbReference type="PANTHER" id="PTHR21071:SF4">
    <property type="entry name" value="UDP-N-ACETYLENOLPYRUVOYLGLUCOSAMINE REDUCTASE"/>
    <property type="match status" value="1"/>
</dbReference>
<evidence type="ECO:0000256" key="10">
    <source>
        <dbReference type="ARBA" id="ARBA00022857"/>
    </source>
</evidence>
<reference evidence="19 20" key="1">
    <citation type="submission" date="2017-02" db="EMBL/GenBank/DDBJ databases">
        <authorList>
            <person name="Peterson S.W."/>
        </authorList>
    </citation>
    <scope>NUCLEOTIDE SEQUENCE [LARGE SCALE GENOMIC DNA]</scope>
    <source>
        <strain evidence="19 20">LMG 22410</strain>
    </source>
</reference>
<comment type="cofactor">
    <cofactor evidence="1 17">
        <name>FAD</name>
        <dbReference type="ChEBI" id="CHEBI:57692"/>
    </cofactor>
</comment>
<keyword evidence="6 17" id="KW-0963">Cytoplasm</keyword>
<evidence type="ECO:0000256" key="2">
    <source>
        <dbReference type="ARBA" id="ARBA00003921"/>
    </source>
</evidence>
<dbReference type="InterPro" id="IPR036318">
    <property type="entry name" value="FAD-bd_PCMH-like_sf"/>
</dbReference>
<feature type="active site" evidence="17">
    <location>
        <position position="342"/>
    </location>
</feature>
<keyword evidence="8 17" id="KW-0285">Flavoprotein</keyword>
<evidence type="ECO:0000256" key="13">
    <source>
        <dbReference type="ARBA" id="ARBA00023002"/>
    </source>
</evidence>
<evidence type="ECO:0000256" key="1">
    <source>
        <dbReference type="ARBA" id="ARBA00001974"/>
    </source>
</evidence>
<evidence type="ECO:0000313" key="20">
    <source>
        <dbReference type="Proteomes" id="UP000195787"/>
    </source>
</evidence>
<dbReference type="PANTHER" id="PTHR21071">
    <property type="entry name" value="UDP-N-ACETYLENOLPYRUVOYLGLUCOSAMINE REDUCTASE"/>
    <property type="match status" value="1"/>
</dbReference>
<evidence type="ECO:0000256" key="5">
    <source>
        <dbReference type="ARBA" id="ARBA00010485"/>
    </source>
</evidence>
<evidence type="ECO:0000256" key="11">
    <source>
        <dbReference type="ARBA" id="ARBA00022960"/>
    </source>
</evidence>
<protein>
    <recommendedName>
        <fullName evidence="17">UDP-N-acetylenolpyruvoylglucosamine reductase</fullName>
        <ecNumber evidence="17">1.3.1.98</ecNumber>
    </recommendedName>
    <alternativeName>
        <fullName evidence="17">UDP-N-acetylmuramate dehydrogenase</fullName>
    </alternativeName>
</protein>
<dbReference type="NCBIfam" id="TIGR00179">
    <property type="entry name" value="murB"/>
    <property type="match status" value="1"/>
</dbReference>
<evidence type="ECO:0000256" key="16">
    <source>
        <dbReference type="ARBA" id="ARBA00048914"/>
    </source>
</evidence>
<name>A0A1R4GHN3_9MICO</name>
<keyword evidence="10 17" id="KW-0521">NADP</keyword>
<evidence type="ECO:0000256" key="4">
    <source>
        <dbReference type="ARBA" id="ARBA00004752"/>
    </source>
</evidence>
<dbReference type="Gene3D" id="3.90.78.10">
    <property type="entry name" value="UDP-N-acetylenolpyruvoylglucosamine reductase, C-terminal domain"/>
    <property type="match status" value="1"/>
</dbReference>
<evidence type="ECO:0000256" key="6">
    <source>
        <dbReference type="ARBA" id="ARBA00022490"/>
    </source>
</evidence>
<comment type="subcellular location">
    <subcellularLocation>
        <location evidence="3 17">Cytoplasm</location>
    </subcellularLocation>
</comment>
<evidence type="ECO:0000256" key="15">
    <source>
        <dbReference type="ARBA" id="ARBA00023316"/>
    </source>
</evidence>
<dbReference type="RefSeq" id="WP_086992774.1">
    <property type="nucleotide sequence ID" value="NZ_FUHU01000044.1"/>
</dbReference>
<dbReference type="InterPro" id="IPR016167">
    <property type="entry name" value="FAD-bd_PCMH_sub1"/>
</dbReference>
<comment type="similarity">
    <text evidence="5 17">Belongs to the MurB family.</text>
</comment>
<dbReference type="InterPro" id="IPR006094">
    <property type="entry name" value="Oxid_FAD_bind_N"/>
</dbReference>
<dbReference type="NCBIfam" id="NF010478">
    <property type="entry name" value="PRK13903.1"/>
    <property type="match status" value="1"/>
</dbReference>
<keyword evidence="15 17" id="KW-0961">Cell wall biogenesis/degradation</keyword>
<dbReference type="InterPro" id="IPR016166">
    <property type="entry name" value="FAD-bd_PCMH"/>
</dbReference>
<dbReference type="GO" id="GO:0009252">
    <property type="term" value="P:peptidoglycan biosynthetic process"/>
    <property type="evidence" value="ECO:0007669"/>
    <property type="project" value="UniProtKB-UniRule"/>
</dbReference>
<evidence type="ECO:0000256" key="3">
    <source>
        <dbReference type="ARBA" id="ARBA00004496"/>
    </source>
</evidence>
<dbReference type="InterPro" id="IPR003170">
    <property type="entry name" value="MurB"/>
</dbReference>
<dbReference type="InterPro" id="IPR016169">
    <property type="entry name" value="FAD-bd_PCMH_sub2"/>
</dbReference>
<dbReference type="GO" id="GO:0008360">
    <property type="term" value="P:regulation of cell shape"/>
    <property type="evidence" value="ECO:0007669"/>
    <property type="project" value="UniProtKB-KW"/>
</dbReference>
<dbReference type="Pfam" id="PF02873">
    <property type="entry name" value="MurB_C"/>
    <property type="match status" value="1"/>
</dbReference>
<evidence type="ECO:0000313" key="19">
    <source>
        <dbReference type="EMBL" id="SJM67452.1"/>
    </source>
</evidence>